<dbReference type="CDD" id="cd04821">
    <property type="entry name" value="PA_M28_1_2"/>
    <property type="match status" value="1"/>
</dbReference>
<dbReference type="InterPro" id="IPR045175">
    <property type="entry name" value="M28_fam"/>
</dbReference>
<evidence type="ECO:0000256" key="6">
    <source>
        <dbReference type="ARBA" id="ARBA00022833"/>
    </source>
</evidence>
<organism evidence="9 10">
    <name type="scientific">Natronospira proteinivora</name>
    <dbReference type="NCBI Taxonomy" id="1807133"/>
    <lineage>
        <taxon>Bacteria</taxon>
        <taxon>Pseudomonadati</taxon>
        <taxon>Pseudomonadota</taxon>
        <taxon>Gammaproteobacteria</taxon>
        <taxon>Natronospirales</taxon>
        <taxon>Natronospiraceae</taxon>
        <taxon>Natronospira</taxon>
    </lineage>
</organism>
<protein>
    <submittedName>
        <fullName evidence="9">Zn-dependent M28 family amino/carboxypeptidase</fullName>
    </submittedName>
</protein>
<dbReference type="Pfam" id="PF04389">
    <property type="entry name" value="Peptidase_M28"/>
    <property type="match status" value="1"/>
</dbReference>
<keyword evidence="10" id="KW-1185">Reference proteome</keyword>
<keyword evidence="1" id="KW-0031">Aminopeptidase</keyword>
<accession>A0ABT1GAV1</accession>
<feature type="domain" description="Peptidase M28" evidence="8">
    <location>
        <begin position="340"/>
        <end position="552"/>
    </location>
</feature>
<dbReference type="Proteomes" id="UP001523550">
    <property type="component" value="Unassembled WGS sequence"/>
</dbReference>
<dbReference type="CDD" id="cd05660">
    <property type="entry name" value="M28_like_PA"/>
    <property type="match status" value="1"/>
</dbReference>
<dbReference type="SUPFAM" id="SSF53187">
    <property type="entry name" value="Zn-dependent exopeptidases"/>
    <property type="match status" value="1"/>
</dbReference>
<gene>
    <name evidence="9" type="ORF">J2T60_002456</name>
</gene>
<feature type="compositionally biased region" description="Low complexity" evidence="7">
    <location>
        <begin position="23"/>
        <end position="33"/>
    </location>
</feature>
<name>A0ABT1GAV1_9GAMM</name>
<dbReference type="RefSeq" id="WP_253450647.1">
    <property type="nucleotide sequence ID" value="NZ_JALJYF010000002.1"/>
</dbReference>
<evidence type="ECO:0000256" key="2">
    <source>
        <dbReference type="ARBA" id="ARBA00022670"/>
    </source>
</evidence>
<reference evidence="9 10" key="1">
    <citation type="submission" date="2022-03" db="EMBL/GenBank/DDBJ databases">
        <title>Genomic Encyclopedia of Type Strains, Phase III (KMG-III): the genomes of soil and plant-associated and newly described type strains.</title>
        <authorList>
            <person name="Whitman W."/>
        </authorList>
    </citation>
    <scope>NUCLEOTIDE SEQUENCE [LARGE SCALE GENOMIC DNA]</scope>
    <source>
        <strain evidence="9 10">BSker1</strain>
    </source>
</reference>
<dbReference type="PANTHER" id="PTHR12147:SF56">
    <property type="entry name" value="AMINOPEPTIDASE YDR415C-RELATED"/>
    <property type="match status" value="1"/>
</dbReference>
<evidence type="ECO:0000256" key="3">
    <source>
        <dbReference type="ARBA" id="ARBA00022723"/>
    </source>
</evidence>
<keyword evidence="3" id="KW-0479">Metal-binding</keyword>
<dbReference type="PANTHER" id="PTHR12147">
    <property type="entry name" value="METALLOPEPTIDASE M28 FAMILY MEMBER"/>
    <property type="match status" value="1"/>
</dbReference>
<evidence type="ECO:0000313" key="10">
    <source>
        <dbReference type="Proteomes" id="UP001523550"/>
    </source>
</evidence>
<comment type="caution">
    <text evidence="9">The sequence shown here is derived from an EMBL/GenBank/DDBJ whole genome shotgun (WGS) entry which is preliminary data.</text>
</comment>
<proteinExistence type="predicted"/>
<dbReference type="Gene3D" id="3.40.630.10">
    <property type="entry name" value="Zn peptidases"/>
    <property type="match status" value="1"/>
</dbReference>
<evidence type="ECO:0000256" key="4">
    <source>
        <dbReference type="ARBA" id="ARBA00022729"/>
    </source>
</evidence>
<evidence type="ECO:0000256" key="7">
    <source>
        <dbReference type="SAM" id="MobiDB-lite"/>
    </source>
</evidence>
<sequence length="592" mass="65969">MEQTITRHGISIVAGPLKGARMTQQATTSATASRNSHGRPPGRLTPLLIMAALSVISACQSQEAGPETPIISEEALHEHIRILSSDDFQGRAPGTEGGQNTVAYLTRELEGLLLSPGNQGRYTQTVPMVETTLTQQPRLDIRLDQAAEEKSLEYGQDMMAWSPRQEETVRLEDSDLIFVGYGIVAPEYDWNDYEDMDVTGKTVVMLVNDPGFATGDEALFDGNTMTYYGRWTYKFEEAARQGAEGALLIHEDDAAGYGWSVVSGSWSGPQLYLAQEDDQPTLKMEGWISQGSAESLFNAQGLDLDTMKAASLEPEFAGHSLDGWASIELNNRFQHSESENVIAYLPGEKRPEETIIYTAHWDHLGVDPDDEDVIYNGAVDNASGSAAVLELARAFSEMEQAPDRSIVFLWVTAEEQGLLGSRYYAENPVFPLESTVAGINLDSMNFYGPTRDVTVVGYGNSELDQWLAATAEEQDRHLRPEPHPERGYFFRSDHFNLARKGVPVLYPNPGIDHVEGGEEYGRARQADYQENRYHQPADEYDPDWDLSGLAQDTRLLWRVGYELANSETFPNWAEDNEFRRIRDESRRNADGS</sequence>
<evidence type="ECO:0000313" key="9">
    <source>
        <dbReference type="EMBL" id="MCP1728456.1"/>
    </source>
</evidence>
<evidence type="ECO:0000256" key="5">
    <source>
        <dbReference type="ARBA" id="ARBA00022801"/>
    </source>
</evidence>
<evidence type="ECO:0000259" key="8">
    <source>
        <dbReference type="Pfam" id="PF04389"/>
    </source>
</evidence>
<keyword evidence="5" id="KW-0378">Hydrolase</keyword>
<evidence type="ECO:0000256" key="1">
    <source>
        <dbReference type="ARBA" id="ARBA00022438"/>
    </source>
</evidence>
<keyword evidence="6" id="KW-0862">Zinc</keyword>
<keyword evidence="4" id="KW-0732">Signal</keyword>
<feature type="region of interest" description="Disordered" evidence="7">
    <location>
        <begin position="1"/>
        <end position="41"/>
    </location>
</feature>
<dbReference type="EMBL" id="JALJYF010000002">
    <property type="protein sequence ID" value="MCP1728456.1"/>
    <property type="molecule type" value="Genomic_DNA"/>
</dbReference>
<dbReference type="InterPro" id="IPR007484">
    <property type="entry name" value="Peptidase_M28"/>
</dbReference>
<keyword evidence="2" id="KW-0645">Protease</keyword>